<dbReference type="InterPro" id="IPR038696">
    <property type="entry name" value="IalB_sf"/>
</dbReference>
<dbReference type="Gene3D" id="2.60.40.1880">
    <property type="entry name" value="Invasion associated locus B (IalB) protein"/>
    <property type="match status" value="1"/>
</dbReference>
<proteinExistence type="predicted"/>
<accession>A0A2U2BVZ9</accession>
<dbReference type="OrthoDB" id="9806572at2"/>
<evidence type="ECO:0000256" key="1">
    <source>
        <dbReference type="SAM" id="SignalP"/>
    </source>
</evidence>
<keyword evidence="3" id="KW-1185">Reference proteome</keyword>
<reference evidence="3" key="1">
    <citation type="submission" date="2018-05" db="EMBL/GenBank/DDBJ databases">
        <authorList>
            <person name="Liu B.-T."/>
        </authorList>
    </citation>
    <scope>NUCLEOTIDE SEQUENCE [LARGE SCALE GENOMIC DNA]</scope>
    <source>
        <strain evidence="3">WD6-1</strain>
    </source>
</reference>
<keyword evidence="1" id="KW-0732">Signal</keyword>
<sequence>MIRTILALIAVSAAGAATAAAQEPEFQGAHRDWRVFTRAAGDDLICYALSRPQDSRPGNVDHGDVYFIVATWASGAAEEQPSFLAGYTLRPDSPPRVRVGSDSFRMYVSEQEGFIESGRDEERLVSAMRRGADMRVEATSARGTATAYEFSLMGITAALQDVEDLCG</sequence>
<dbReference type="Pfam" id="PF06776">
    <property type="entry name" value="IalB"/>
    <property type="match status" value="1"/>
</dbReference>
<protein>
    <recommendedName>
        <fullName evidence="4">Invasion associated locus B family protein</fullName>
    </recommendedName>
</protein>
<comment type="caution">
    <text evidence="2">The sequence shown here is derived from an EMBL/GenBank/DDBJ whole genome shotgun (WGS) entry which is preliminary data.</text>
</comment>
<gene>
    <name evidence="2" type="ORF">DDZ18_00710</name>
</gene>
<dbReference type="AlphaFoldDB" id="A0A2U2BVZ9"/>
<name>A0A2U2BVZ9_9PROT</name>
<dbReference type="InterPro" id="IPR010642">
    <property type="entry name" value="Invasion_prot_B"/>
</dbReference>
<evidence type="ECO:0000313" key="3">
    <source>
        <dbReference type="Proteomes" id="UP000245168"/>
    </source>
</evidence>
<feature type="chain" id="PRO_5015657328" description="Invasion associated locus B family protein" evidence="1">
    <location>
        <begin position="20"/>
        <end position="167"/>
    </location>
</feature>
<organism evidence="2 3">
    <name type="scientific">Marinicauda salina</name>
    <dbReference type="NCBI Taxonomy" id="2135793"/>
    <lineage>
        <taxon>Bacteria</taxon>
        <taxon>Pseudomonadati</taxon>
        <taxon>Pseudomonadota</taxon>
        <taxon>Alphaproteobacteria</taxon>
        <taxon>Maricaulales</taxon>
        <taxon>Maricaulaceae</taxon>
        <taxon>Marinicauda</taxon>
    </lineage>
</organism>
<evidence type="ECO:0000313" key="2">
    <source>
        <dbReference type="EMBL" id="PWE18167.1"/>
    </source>
</evidence>
<dbReference type="EMBL" id="QEXV01000001">
    <property type="protein sequence ID" value="PWE18167.1"/>
    <property type="molecule type" value="Genomic_DNA"/>
</dbReference>
<evidence type="ECO:0008006" key="4">
    <source>
        <dbReference type="Google" id="ProtNLM"/>
    </source>
</evidence>
<dbReference type="RefSeq" id="WP_109251441.1">
    <property type="nucleotide sequence ID" value="NZ_QEXV01000001.1"/>
</dbReference>
<dbReference type="Proteomes" id="UP000245168">
    <property type="component" value="Unassembled WGS sequence"/>
</dbReference>
<feature type="signal peptide" evidence="1">
    <location>
        <begin position="1"/>
        <end position="19"/>
    </location>
</feature>